<evidence type="ECO:0000256" key="6">
    <source>
        <dbReference type="SAM" id="MobiDB-lite"/>
    </source>
</evidence>
<evidence type="ECO:0000259" key="8">
    <source>
        <dbReference type="PROSITE" id="PS50940"/>
    </source>
</evidence>
<dbReference type="InParanoid" id="E9GDV4"/>
<dbReference type="EMBL" id="GL732540">
    <property type="protein sequence ID" value="EFX82148.1"/>
    <property type="molecule type" value="Genomic_DNA"/>
</dbReference>
<gene>
    <name evidence="9" type="ORF">DAPPUDRAFT_223830</name>
</gene>
<evidence type="ECO:0000256" key="2">
    <source>
        <dbReference type="ARBA" id="ARBA00022729"/>
    </source>
</evidence>
<keyword evidence="10" id="KW-1185">Reference proteome</keyword>
<dbReference type="InterPro" id="IPR002557">
    <property type="entry name" value="Chitin-bd_dom"/>
</dbReference>
<accession>E9GDV4</accession>
<protein>
    <recommendedName>
        <fullName evidence="8">Chitin-binding type-2 domain-containing protein</fullName>
    </recommendedName>
</protein>
<name>E9GDV4_DAPPU</name>
<feature type="chain" id="PRO_5003236917" description="Chitin-binding type-2 domain-containing protein" evidence="7">
    <location>
        <begin position="21"/>
        <end position="160"/>
    </location>
</feature>
<evidence type="ECO:0000256" key="4">
    <source>
        <dbReference type="ARBA" id="ARBA00023157"/>
    </source>
</evidence>
<evidence type="ECO:0000256" key="1">
    <source>
        <dbReference type="ARBA" id="ARBA00022669"/>
    </source>
</evidence>
<dbReference type="InterPro" id="IPR036508">
    <property type="entry name" value="Chitin-bd_dom_sf"/>
</dbReference>
<keyword evidence="3" id="KW-0677">Repeat</keyword>
<sequence>MAIRVATLCCFLLLVALATSAKIPPKKGHHFNQSSSKEQDKGSSSSERDSSEEVKLPVKRTTRAKPTTIEEITTTTTTAPTTIQELTTMPTTPDTTPTTEKSLLDFCKSLADGNYVNPVECKTFISCSNQITYIMNCPANLVYNQQFNWCDYSHNVPGCM</sequence>
<evidence type="ECO:0000256" key="7">
    <source>
        <dbReference type="SAM" id="SignalP"/>
    </source>
</evidence>
<dbReference type="GO" id="GO:0008061">
    <property type="term" value="F:chitin binding"/>
    <property type="evidence" value="ECO:0007669"/>
    <property type="project" value="UniProtKB-KW"/>
</dbReference>
<feature type="compositionally biased region" description="Basic and acidic residues" evidence="6">
    <location>
        <begin position="37"/>
        <end position="56"/>
    </location>
</feature>
<dbReference type="Gene3D" id="3.20.20.80">
    <property type="entry name" value="Glycosidases"/>
    <property type="match status" value="1"/>
</dbReference>
<keyword evidence="5" id="KW-0325">Glycoprotein</keyword>
<dbReference type="GO" id="GO:0005576">
    <property type="term" value="C:extracellular region"/>
    <property type="evidence" value="ECO:0007669"/>
    <property type="project" value="InterPro"/>
</dbReference>
<feature type="compositionally biased region" description="Low complexity" evidence="6">
    <location>
        <begin position="67"/>
        <end position="81"/>
    </location>
</feature>
<dbReference type="AlphaFoldDB" id="E9GDV4"/>
<dbReference type="KEGG" id="dpx:DAPPUDRAFT_223830"/>
<organism evidence="9 10">
    <name type="scientific">Daphnia pulex</name>
    <name type="common">Water flea</name>
    <dbReference type="NCBI Taxonomy" id="6669"/>
    <lineage>
        <taxon>Eukaryota</taxon>
        <taxon>Metazoa</taxon>
        <taxon>Ecdysozoa</taxon>
        <taxon>Arthropoda</taxon>
        <taxon>Crustacea</taxon>
        <taxon>Branchiopoda</taxon>
        <taxon>Diplostraca</taxon>
        <taxon>Cladocera</taxon>
        <taxon>Anomopoda</taxon>
        <taxon>Daphniidae</taxon>
        <taxon>Daphnia</taxon>
    </lineage>
</organism>
<dbReference type="Proteomes" id="UP000000305">
    <property type="component" value="Unassembled WGS sequence"/>
</dbReference>
<feature type="signal peptide" evidence="7">
    <location>
        <begin position="1"/>
        <end position="20"/>
    </location>
</feature>
<evidence type="ECO:0000313" key="9">
    <source>
        <dbReference type="EMBL" id="EFX82148.1"/>
    </source>
</evidence>
<proteinExistence type="predicted"/>
<dbReference type="PANTHER" id="PTHR23301:SF0">
    <property type="entry name" value="CHITIN-BINDING TYPE-2 DOMAIN-CONTAINING PROTEIN-RELATED"/>
    <property type="match status" value="1"/>
</dbReference>
<dbReference type="PROSITE" id="PS50940">
    <property type="entry name" value="CHIT_BIND_II"/>
    <property type="match status" value="1"/>
</dbReference>
<dbReference type="InterPro" id="IPR051940">
    <property type="entry name" value="Chitin_bind-dev_reg"/>
</dbReference>
<keyword evidence="4" id="KW-1015">Disulfide bond</keyword>
<dbReference type="PhylomeDB" id="E9GDV4"/>
<dbReference type="PANTHER" id="PTHR23301">
    <property type="entry name" value="CHITIN BINDING PERITROPHIN-A"/>
    <property type="match status" value="1"/>
</dbReference>
<feature type="non-terminal residue" evidence="9">
    <location>
        <position position="1"/>
    </location>
</feature>
<evidence type="ECO:0000256" key="5">
    <source>
        <dbReference type="ARBA" id="ARBA00023180"/>
    </source>
</evidence>
<evidence type="ECO:0000313" key="10">
    <source>
        <dbReference type="Proteomes" id="UP000000305"/>
    </source>
</evidence>
<dbReference type="OrthoDB" id="6020543at2759"/>
<dbReference type="Pfam" id="PF01607">
    <property type="entry name" value="CBM_14"/>
    <property type="match status" value="1"/>
</dbReference>
<evidence type="ECO:0000256" key="3">
    <source>
        <dbReference type="ARBA" id="ARBA00022737"/>
    </source>
</evidence>
<feature type="domain" description="Chitin-binding type-2" evidence="8">
    <location>
        <begin position="104"/>
        <end position="160"/>
    </location>
</feature>
<feature type="region of interest" description="Disordered" evidence="6">
    <location>
        <begin position="25"/>
        <end position="81"/>
    </location>
</feature>
<dbReference type="HOGENOM" id="CLU_1653880_0_0_1"/>
<keyword evidence="2 7" id="KW-0732">Signal</keyword>
<dbReference type="SMART" id="SM00494">
    <property type="entry name" value="ChtBD2"/>
    <property type="match status" value="1"/>
</dbReference>
<dbReference type="SUPFAM" id="SSF57625">
    <property type="entry name" value="Invertebrate chitin-binding proteins"/>
    <property type="match status" value="1"/>
</dbReference>
<dbReference type="FunFam" id="2.170.140.10:FF:000009">
    <property type="entry name" value="Chondroitin proteoglycan 1"/>
    <property type="match status" value="1"/>
</dbReference>
<reference evidence="9 10" key="1">
    <citation type="journal article" date="2011" name="Science">
        <title>The ecoresponsive genome of Daphnia pulex.</title>
        <authorList>
            <person name="Colbourne J.K."/>
            <person name="Pfrender M.E."/>
            <person name="Gilbert D."/>
            <person name="Thomas W.K."/>
            <person name="Tucker A."/>
            <person name="Oakley T.H."/>
            <person name="Tokishita S."/>
            <person name="Aerts A."/>
            <person name="Arnold G.J."/>
            <person name="Basu M.K."/>
            <person name="Bauer D.J."/>
            <person name="Caceres C.E."/>
            <person name="Carmel L."/>
            <person name="Casola C."/>
            <person name="Choi J.H."/>
            <person name="Detter J.C."/>
            <person name="Dong Q."/>
            <person name="Dusheyko S."/>
            <person name="Eads B.D."/>
            <person name="Frohlich T."/>
            <person name="Geiler-Samerotte K.A."/>
            <person name="Gerlach D."/>
            <person name="Hatcher P."/>
            <person name="Jogdeo S."/>
            <person name="Krijgsveld J."/>
            <person name="Kriventseva E.V."/>
            <person name="Kultz D."/>
            <person name="Laforsch C."/>
            <person name="Lindquist E."/>
            <person name="Lopez J."/>
            <person name="Manak J.R."/>
            <person name="Muller J."/>
            <person name="Pangilinan J."/>
            <person name="Patwardhan R.P."/>
            <person name="Pitluck S."/>
            <person name="Pritham E.J."/>
            <person name="Rechtsteiner A."/>
            <person name="Rho M."/>
            <person name="Rogozin I.B."/>
            <person name="Sakarya O."/>
            <person name="Salamov A."/>
            <person name="Schaack S."/>
            <person name="Shapiro H."/>
            <person name="Shiga Y."/>
            <person name="Skalitzky C."/>
            <person name="Smith Z."/>
            <person name="Souvorov A."/>
            <person name="Sung W."/>
            <person name="Tang Z."/>
            <person name="Tsuchiya D."/>
            <person name="Tu H."/>
            <person name="Vos H."/>
            <person name="Wang M."/>
            <person name="Wolf Y.I."/>
            <person name="Yamagata H."/>
            <person name="Yamada T."/>
            <person name="Ye Y."/>
            <person name="Shaw J.R."/>
            <person name="Andrews J."/>
            <person name="Crease T.J."/>
            <person name="Tang H."/>
            <person name="Lucas S.M."/>
            <person name="Robertson H.M."/>
            <person name="Bork P."/>
            <person name="Koonin E.V."/>
            <person name="Zdobnov E.M."/>
            <person name="Grigoriev I.V."/>
            <person name="Lynch M."/>
            <person name="Boore J.L."/>
        </authorList>
    </citation>
    <scope>NUCLEOTIDE SEQUENCE [LARGE SCALE GENOMIC DNA]</scope>
</reference>
<keyword evidence="1" id="KW-0147">Chitin-binding</keyword>